<dbReference type="GO" id="GO:0005829">
    <property type="term" value="C:cytosol"/>
    <property type="evidence" value="ECO:0007669"/>
    <property type="project" value="TreeGrafter"/>
</dbReference>
<evidence type="ECO:0000313" key="3">
    <source>
        <dbReference type="EMBL" id="KAK7346665.1"/>
    </source>
</evidence>
<keyword evidence="1" id="KW-0479">Metal-binding</keyword>
<keyword evidence="2" id="KW-0812">Transmembrane</keyword>
<dbReference type="InterPro" id="IPR050626">
    <property type="entry name" value="Peptidase_M16"/>
</dbReference>
<dbReference type="EMBL" id="JAYMYR010000008">
    <property type="protein sequence ID" value="KAK7346665.1"/>
    <property type="molecule type" value="Genomic_DNA"/>
</dbReference>
<keyword evidence="4" id="KW-1185">Reference proteome</keyword>
<protein>
    <submittedName>
        <fullName evidence="3">Uncharacterized protein</fullName>
    </submittedName>
</protein>
<feature type="transmembrane region" description="Helical" evidence="2">
    <location>
        <begin position="131"/>
        <end position="150"/>
    </location>
</feature>
<dbReference type="PANTHER" id="PTHR43690">
    <property type="entry name" value="NARDILYSIN"/>
    <property type="match status" value="1"/>
</dbReference>
<evidence type="ECO:0000313" key="4">
    <source>
        <dbReference type="Proteomes" id="UP001374584"/>
    </source>
</evidence>
<evidence type="ECO:0000256" key="1">
    <source>
        <dbReference type="ARBA" id="ARBA00022723"/>
    </source>
</evidence>
<dbReference type="SUPFAM" id="SSF63411">
    <property type="entry name" value="LuxS/MPP-like metallohydrolase"/>
    <property type="match status" value="2"/>
</dbReference>
<dbReference type="Gene3D" id="3.30.830.10">
    <property type="entry name" value="Metalloenzyme, LuxS/M16 peptidase-like"/>
    <property type="match status" value="2"/>
</dbReference>
<proteinExistence type="predicted"/>
<dbReference type="Proteomes" id="UP001374584">
    <property type="component" value="Unassembled WGS sequence"/>
</dbReference>
<comment type="caution">
    <text evidence="3">The sequence shown here is derived from an EMBL/GenBank/DDBJ whole genome shotgun (WGS) entry which is preliminary data.</text>
</comment>
<keyword evidence="2" id="KW-1133">Transmembrane helix</keyword>
<organism evidence="3 4">
    <name type="scientific">Phaseolus coccineus</name>
    <name type="common">Scarlet runner bean</name>
    <name type="synonym">Phaseolus multiflorus</name>
    <dbReference type="NCBI Taxonomy" id="3886"/>
    <lineage>
        <taxon>Eukaryota</taxon>
        <taxon>Viridiplantae</taxon>
        <taxon>Streptophyta</taxon>
        <taxon>Embryophyta</taxon>
        <taxon>Tracheophyta</taxon>
        <taxon>Spermatophyta</taxon>
        <taxon>Magnoliopsida</taxon>
        <taxon>eudicotyledons</taxon>
        <taxon>Gunneridae</taxon>
        <taxon>Pentapetalae</taxon>
        <taxon>rosids</taxon>
        <taxon>fabids</taxon>
        <taxon>Fabales</taxon>
        <taxon>Fabaceae</taxon>
        <taxon>Papilionoideae</taxon>
        <taxon>50 kb inversion clade</taxon>
        <taxon>NPAAA clade</taxon>
        <taxon>indigoferoid/millettioid clade</taxon>
        <taxon>Phaseoleae</taxon>
        <taxon>Phaseolus</taxon>
    </lineage>
</organism>
<evidence type="ECO:0000256" key="2">
    <source>
        <dbReference type="SAM" id="Phobius"/>
    </source>
</evidence>
<name>A0AAN9M1Z7_PHACN</name>
<accession>A0AAN9M1Z7</accession>
<sequence length="264" mass="30394">MGADVVSKSFLKSEGRIDNFLNGLEELLDGLDGDSFENYKSVLMAKLLEKDPSLTYESNRLWNQIVDKRYIFDFSKKEADELGNITKHNVIEWYKTYFKPPSPIDRYEVVKAIDPQKAEILQRLVLPSYKLLSIMLVTCLSFLCCFSKFFSVAKSFMPTDDRFKVIKKYMKQTLKNFNMKPLSHSTYLRLQVLCKSFYDVDEKLHYVNDLCLDDLKAFIPGLLSQSSLQIVVSSESQLLGEDIFSNLRACAGYSWQILAAKFAV</sequence>
<dbReference type="InterPro" id="IPR011249">
    <property type="entry name" value="Metalloenz_LuxS/M16"/>
</dbReference>
<reference evidence="3 4" key="1">
    <citation type="submission" date="2024-01" db="EMBL/GenBank/DDBJ databases">
        <title>The genomes of 5 underutilized Papilionoideae crops provide insights into root nodulation and disease resistanc.</title>
        <authorList>
            <person name="Jiang F."/>
        </authorList>
    </citation>
    <scope>NUCLEOTIDE SEQUENCE [LARGE SCALE GENOMIC DNA]</scope>
    <source>
        <strain evidence="3">JINMINGXINNONG_FW02</strain>
        <tissue evidence="3">Leaves</tissue>
    </source>
</reference>
<dbReference type="AlphaFoldDB" id="A0AAN9M1Z7"/>
<keyword evidence="2" id="KW-0472">Membrane</keyword>
<dbReference type="PANTHER" id="PTHR43690:SF18">
    <property type="entry name" value="INSULIN-DEGRADING ENZYME-RELATED"/>
    <property type="match status" value="1"/>
</dbReference>
<dbReference type="GO" id="GO:0046872">
    <property type="term" value="F:metal ion binding"/>
    <property type="evidence" value="ECO:0007669"/>
    <property type="project" value="UniProtKB-KW"/>
</dbReference>
<gene>
    <name evidence="3" type="ORF">VNO80_21188</name>
</gene>